<keyword evidence="1" id="KW-0732">Signal</keyword>
<dbReference type="InterPro" id="IPR005197">
    <property type="entry name" value="Glyco_hydro_71"/>
</dbReference>
<gene>
    <name evidence="2" type="ORF">ONZ51_g10849</name>
</gene>
<name>A0AAD7TLB4_9APHY</name>
<proteinExistence type="predicted"/>
<accession>A0AAD7TLB4</accession>
<feature type="signal peptide" evidence="1">
    <location>
        <begin position="1"/>
        <end position="25"/>
    </location>
</feature>
<protein>
    <recommendedName>
        <fullName evidence="4">Glycoside hydrolase family 71 protein</fullName>
    </recommendedName>
</protein>
<evidence type="ECO:0000256" key="1">
    <source>
        <dbReference type="SAM" id="SignalP"/>
    </source>
</evidence>
<comment type="caution">
    <text evidence="2">The sequence shown here is derived from an EMBL/GenBank/DDBJ whole genome shotgun (WGS) entry which is preliminary data.</text>
</comment>
<organism evidence="2 3">
    <name type="scientific">Trametes cubensis</name>
    <dbReference type="NCBI Taxonomy" id="1111947"/>
    <lineage>
        <taxon>Eukaryota</taxon>
        <taxon>Fungi</taxon>
        <taxon>Dikarya</taxon>
        <taxon>Basidiomycota</taxon>
        <taxon>Agaricomycotina</taxon>
        <taxon>Agaricomycetes</taxon>
        <taxon>Polyporales</taxon>
        <taxon>Polyporaceae</taxon>
        <taxon>Trametes</taxon>
    </lineage>
</organism>
<sequence length="379" mass="41928">MLFLPSCLLSAGVVATFAFALVARAVPNTDASVQTRRSLESTIPKLVVARHLVGLTGGGGSGDYVKDTWENDMTLAFSKGIDAFALSVGADGFTHQQVDLAYTAAENLRLGFTVFLSLDMDAIDLSYNCNDSSTADYIRNLTSTYMGRSSQLLINNKALVSTVSGGNCTLGADTPTKGWATQFAQHPDLLERIYFVPAFAIDPESFVNFSGVMNGDFNFNASWQMNLTANATGYSEDLGQLSGLGMTVQQQDALFGLLNYTFDSDERHIQGLANATHNNQSLYMTSVSPWFFTHFEPPLDKNLIYDCDDHLFVRRWQNIIDHRDQVDIVQLLSWNDYGESHYMGPIEGNIPQEAEAWTLGYDHQGTVRVHFIIFFAPRD</sequence>
<dbReference type="EMBL" id="JAPEVG010000460">
    <property type="protein sequence ID" value="KAJ8462520.1"/>
    <property type="molecule type" value="Genomic_DNA"/>
</dbReference>
<feature type="chain" id="PRO_5042123774" description="Glycoside hydrolase family 71 protein" evidence="1">
    <location>
        <begin position="26"/>
        <end position="379"/>
    </location>
</feature>
<reference evidence="2" key="1">
    <citation type="submission" date="2022-11" db="EMBL/GenBank/DDBJ databases">
        <title>Genome Sequence of Cubamyces cubensis.</title>
        <authorList>
            <person name="Buettner E."/>
        </authorList>
    </citation>
    <scope>NUCLEOTIDE SEQUENCE</scope>
    <source>
        <strain evidence="2">MPL-01</strain>
    </source>
</reference>
<dbReference type="Proteomes" id="UP001215151">
    <property type="component" value="Unassembled WGS sequence"/>
</dbReference>
<evidence type="ECO:0008006" key="4">
    <source>
        <dbReference type="Google" id="ProtNLM"/>
    </source>
</evidence>
<evidence type="ECO:0000313" key="2">
    <source>
        <dbReference type="EMBL" id="KAJ8462520.1"/>
    </source>
</evidence>
<dbReference type="AlphaFoldDB" id="A0AAD7TLB4"/>
<dbReference type="CDD" id="cd11577">
    <property type="entry name" value="GH71"/>
    <property type="match status" value="1"/>
</dbReference>
<evidence type="ECO:0000313" key="3">
    <source>
        <dbReference type="Proteomes" id="UP001215151"/>
    </source>
</evidence>
<dbReference type="GO" id="GO:0051118">
    <property type="term" value="F:glucan endo-1,3-alpha-glucosidase activity"/>
    <property type="evidence" value="ECO:0007669"/>
    <property type="project" value="InterPro"/>
</dbReference>
<keyword evidence="3" id="KW-1185">Reference proteome</keyword>
<dbReference type="Pfam" id="PF03659">
    <property type="entry name" value="Glyco_hydro_71"/>
    <property type="match status" value="1"/>
</dbReference>
<dbReference type="Gene3D" id="3.20.20.80">
    <property type="entry name" value="Glycosidases"/>
    <property type="match status" value="1"/>
</dbReference>